<proteinExistence type="predicted"/>
<protein>
    <submittedName>
        <fullName evidence="1">Uncharacterized protein</fullName>
    </submittedName>
</protein>
<reference evidence="2" key="1">
    <citation type="journal article" date="2015" name="J. Biotechnol.">
        <title>Complete genome sequence of the actinobacterium Streptomyces glaucescens GLA.O (DSM 40922) consisting of a linear chromosome and one linear plasmid.</title>
        <authorList>
            <person name="Ortseifen V."/>
            <person name="Winkler A."/>
            <person name="Albersmeier A."/>
            <person name="Wendler S."/>
            <person name="Puhler A."/>
            <person name="Kalinowski J."/>
            <person name="Ruckert C."/>
        </authorList>
    </citation>
    <scope>NUCLEOTIDE SEQUENCE [LARGE SCALE GENOMIC DNA]</scope>
    <source>
        <strain evidence="2">DSM 40922 / GLA O</strain>
    </source>
</reference>
<dbReference type="Proteomes" id="UP000029482">
    <property type="component" value="Chromosome"/>
</dbReference>
<dbReference type="STRING" id="1907.SGLAU_13010"/>
<organism evidence="1 2">
    <name type="scientific">Streptomyces glaucescens</name>
    <dbReference type="NCBI Taxonomy" id="1907"/>
    <lineage>
        <taxon>Bacteria</taxon>
        <taxon>Bacillati</taxon>
        <taxon>Actinomycetota</taxon>
        <taxon>Actinomycetes</taxon>
        <taxon>Kitasatosporales</taxon>
        <taxon>Streptomycetaceae</taxon>
        <taxon>Streptomyces</taxon>
    </lineage>
</organism>
<dbReference type="HOGENOM" id="CLU_3189525_0_0_11"/>
<accession>A0A089XBQ9</accession>
<dbReference type="KEGG" id="sgu:SGLAU_13010"/>
<keyword evidence="2" id="KW-1185">Reference proteome</keyword>
<sequence length="46" mass="4988">MPRLTADDMPDNVHGRIDHVTYVVDVTGLPPSDMNPGIDLSDLSLP</sequence>
<dbReference type="AlphaFoldDB" id="A0A089XBQ9"/>
<gene>
    <name evidence="1" type="ORF">SGLAU_13010</name>
</gene>
<name>A0A089XBQ9_STRGA</name>
<dbReference type="EMBL" id="CP009438">
    <property type="protein sequence ID" value="AIR98594.1"/>
    <property type="molecule type" value="Genomic_DNA"/>
</dbReference>
<evidence type="ECO:0000313" key="1">
    <source>
        <dbReference type="EMBL" id="AIR98594.1"/>
    </source>
</evidence>
<evidence type="ECO:0000313" key="2">
    <source>
        <dbReference type="Proteomes" id="UP000029482"/>
    </source>
</evidence>